<dbReference type="Pfam" id="PF00550">
    <property type="entry name" value="PP-binding"/>
    <property type="match status" value="1"/>
</dbReference>
<dbReference type="SUPFAM" id="SSF51735">
    <property type="entry name" value="NAD(P)-binding Rossmann-fold domains"/>
    <property type="match status" value="1"/>
</dbReference>
<protein>
    <recommendedName>
        <fullName evidence="15">Alpha-aminoadipate reductase</fullName>
        <ecNumber evidence="6">1.2.1.31</ecNumber>
        <ecNumber evidence="5">1.2.1.95</ecNumber>
    </recommendedName>
    <alternativeName>
        <fullName evidence="14">L-aminoadipate-semialdehyde dehydrogenase</fullName>
    </alternativeName>
</protein>
<dbReference type="InterPro" id="IPR045851">
    <property type="entry name" value="AMP-bd_C_sf"/>
</dbReference>
<dbReference type="InterPro" id="IPR009081">
    <property type="entry name" value="PP-bd_ACP"/>
</dbReference>
<dbReference type="PANTHER" id="PTHR44845">
    <property type="entry name" value="CARRIER DOMAIN-CONTAINING PROTEIN"/>
    <property type="match status" value="1"/>
</dbReference>
<comment type="pathway">
    <text evidence="3">Amino-acid biosynthesis; L-lysine biosynthesis via AAA pathway; L-lysine from L-alpha-aminoadipate (fungal route): step 1/3.</text>
</comment>
<dbReference type="Pfam" id="PF07993">
    <property type="entry name" value="NAD_binding_4"/>
    <property type="match status" value="1"/>
</dbReference>
<keyword evidence="13" id="KW-0457">Lysine biosynthesis</keyword>
<keyword evidence="22" id="KW-1185">Reference proteome</keyword>
<gene>
    <name evidence="21" type="ORF">B0T10DRAFT_484856</name>
</gene>
<dbReference type="InterPro" id="IPR000873">
    <property type="entry name" value="AMP-dep_synth/lig_dom"/>
</dbReference>
<dbReference type="NCBIfam" id="TIGR01746">
    <property type="entry name" value="Thioester-redct"/>
    <property type="match status" value="1"/>
</dbReference>
<evidence type="ECO:0000256" key="16">
    <source>
        <dbReference type="ARBA" id="ARBA00048260"/>
    </source>
</evidence>
<keyword evidence="8" id="KW-0597">Phosphoprotein</keyword>
<dbReference type="EC" id="1.2.1.95" evidence="5"/>
<dbReference type="InterPro" id="IPR020845">
    <property type="entry name" value="AMP-binding_CS"/>
</dbReference>
<comment type="similarity">
    <text evidence="4">Belongs to the ATP-dependent AMP-binding enzyme family.</text>
</comment>
<dbReference type="AlphaFoldDB" id="A0A9P8W5F0"/>
<dbReference type="Gene3D" id="1.10.1200.10">
    <property type="entry name" value="ACP-like"/>
    <property type="match status" value="1"/>
</dbReference>
<proteinExistence type="inferred from homology"/>
<evidence type="ECO:0000256" key="11">
    <source>
        <dbReference type="ARBA" id="ARBA00022857"/>
    </source>
</evidence>
<comment type="cofactor">
    <cofactor evidence="1">
        <name>pantetheine 4'-phosphate</name>
        <dbReference type="ChEBI" id="CHEBI:47942"/>
    </cofactor>
</comment>
<dbReference type="GO" id="GO:0004043">
    <property type="term" value="F:L-aminoadipate-semialdehyde dehydrogenase [NAD(P)+] activity"/>
    <property type="evidence" value="ECO:0007669"/>
    <property type="project" value="UniProtKB-EC"/>
</dbReference>
<dbReference type="Pfam" id="PF00501">
    <property type="entry name" value="AMP-binding"/>
    <property type="match status" value="1"/>
</dbReference>
<evidence type="ECO:0000259" key="20">
    <source>
        <dbReference type="PROSITE" id="PS50075"/>
    </source>
</evidence>
<accession>A0A9P8W5F0</accession>
<feature type="compositionally biased region" description="Polar residues" evidence="19">
    <location>
        <begin position="195"/>
        <end position="207"/>
    </location>
</feature>
<evidence type="ECO:0000256" key="2">
    <source>
        <dbReference type="ARBA" id="ARBA00003499"/>
    </source>
</evidence>
<evidence type="ECO:0000256" key="19">
    <source>
        <dbReference type="SAM" id="MobiDB-lite"/>
    </source>
</evidence>
<dbReference type="Gene3D" id="3.40.50.720">
    <property type="entry name" value="NAD(P)-binding Rossmann-like Domain"/>
    <property type="match status" value="1"/>
</dbReference>
<keyword evidence="7" id="KW-0596">Phosphopantetheine</keyword>
<evidence type="ECO:0000256" key="15">
    <source>
        <dbReference type="ARBA" id="ARBA00032195"/>
    </source>
</evidence>
<dbReference type="GO" id="GO:0016874">
    <property type="term" value="F:ligase activity"/>
    <property type="evidence" value="ECO:0007669"/>
    <property type="project" value="UniProtKB-KW"/>
</dbReference>
<evidence type="ECO:0000256" key="7">
    <source>
        <dbReference type="ARBA" id="ARBA00022450"/>
    </source>
</evidence>
<evidence type="ECO:0000256" key="4">
    <source>
        <dbReference type="ARBA" id="ARBA00006432"/>
    </source>
</evidence>
<dbReference type="InterPro" id="IPR036736">
    <property type="entry name" value="ACP-like_sf"/>
</dbReference>
<comment type="catalytic activity">
    <reaction evidence="16">
        <text>(S)-2-amino-6-oxohexanoate + AMP + diphosphate + NADP(+) = L-2-aminoadipate + ATP + NADPH + H(+)</text>
        <dbReference type="Rhea" id="RHEA:46936"/>
        <dbReference type="ChEBI" id="CHEBI:15378"/>
        <dbReference type="ChEBI" id="CHEBI:30616"/>
        <dbReference type="ChEBI" id="CHEBI:33019"/>
        <dbReference type="ChEBI" id="CHEBI:57783"/>
        <dbReference type="ChEBI" id="CHEBI:58321"/>
        <dbReference type="ChEBI" id="CHEBI:58349"/>
        <dbReference type="ChEBI" id="CHEBI:58672"/>
        <dbReference type="ChEBI" id="CHEBI:456215"/>
        <dbReference type="EC" id="1.2.1.95"/>
    </reaction>
</comment>
<evidence type="ECO:0000256" key="14">
    <source>
        <dbReference type="ARBA" id="ARBA00031335"/>
    </source>
</evidence>
<dbReference type="Proteomes" id="UP000777438">
    <property type="component" value="Unassembled WGS sequence"/>
</dbReference>
<keyword evidence="12" id="KW-0560">Oxidoreductase</keyword>
<comment type="caution">
    <text evidence="21">The sequence shown here is derived from an EMBL/GenBank/DDBJ whole genome shotgun (WGS) entry which is preliminary data.</text>
</comment>
<dbReference type="OrthoDB" id="329835at2759"/>
<evidence type="ECO:0000313" key="21">
    <source>
        <dbReference type="EMBL" id="KAH6891269.1"/>
    </source>
</evidence>
<dbReference type="PROSITE" id="PS50075">
    <property type="entry name" value="CARRIER"/>
    <property type="match status" value="1"/>
</dbReference>
<evidence type="ECO:0000256" key="13">
    <source>
        <dbReference type="ARBA" id="ARBA00023154"/>
    </source>
</evidence>
<dbReference type="SUPFAM" id="SSF56801">
    <property type="entry name" value="Acetyl-CoA synthetase-like"/>
    <property type="match status" value="1"/>
</dbReference>
<dbReference type="FunFam" id="3.40.50.720:FF:000787">
    <property type="entry name" value="L-2-aminoadipate reductase"/>
    <property type="match status" value="1"/>
</dbReference>
<evidence type="ECO:0000256" key="1">
    <source>
        <dbReference type="ARBA" id="ARBA00001957"/>
    </source>
</evidence>
<reference evidence="21 22" key="1">
    <citation type="journal article" date="2021" name="Nat. Commun.">
        <title>Genetic determinants of endophytism in the Arabidopsis root mycobiome.</title>
        <authorList>
            <person name="Mesny F."/>
            <person name="Miyauchi S."/>
            <person name="Thiergart T."/>
            <person name="Pickel B."/>
            <person name="Atanasova L."/>
            <person name="Karlsson M."/>
            <person name="Huettel B."/>
            <person name="Barry K.W."/>
            <person name="Haridas S."/>
            <person name="Chen C."/>
            <person name="Bauer D."/>
            <person name="Andreopoulos W."/>
            <person name="Pangilinan J."/>
            <person name="LaButti K."/>
            <person name="Riley R."/>
            <person name="Lipzen A."/>
            <person name="Clum A."/>
            <person name="Drula E."/>
            <person name="Henrissat B."/>
            <person name="Kohler A."/>
            <person name="Grigoriev I.V."/>
            <person name="Martin F.M."/>
            <person name="Hacquard S."/>
        </authorList>
    </citation>
    <scope>NUCLEOTIDE SEQUENCE [LARGE SCALE GENOMIC DNA]</scope>
    <source>
        <strain evidence="21 22">MPI-CAGE-CH-0241</strain>
    </source>
</reference>
<evidence type="ECO:0000256" key="18">
    <source>
        <dbReference type="ARBA" id="ARBA00049537"/>
    </source>
</evidence>
<comment type="function">
    <text evidence="2">Catalyzes the activation of alpha-aminoadipate by ATP-dependent adenylation and the reduction of activated alpha-aminoadipate by NADPH. The activated alpha-aminoadipate is bound to the phosphopantheinyl group of the enzyme itself before it is reduced to (S)-2-amino-6-oxohexanoate.</text>
</comment>
<evidence type="ECO:0000256" key="3">
    <source>
        <dbReference type="ARBA" id="ARBA00004827"/>
    </source>
</evidence>
<dbReference type="Gene3D" id="3.30.300.30">
    <property type="match status" value="1"/>
</dbReference>
<evidence type="ECO:0000256" key="5">
    <source>
        <dbReference type="ARBA" id="ARBA00012913"/>
    </source>
</evidence>
<dbReference type="NCBIfam" id="TIGR01733">
    <property type="entry name" value="AA-adenyl-dom"/>
    <property type="match status" value="1"/>
</dbReference>
<dbReference type="InterPro" id="IPR010080">
    <property type="entry name" value="Thioester_reductase-like_dom"/>
</dbReference>
<evidence type="ECO:0000256" key="17">
    <source>
        <dbReference type="ARBA" id="ARBA00048414"/>
    </source>
</evidence>
<sequence>MANIPDPTIDLDWSGYNGSIVEHFAKNALAHPDRICVVETKTSTTPERRFTYKQIFEASNILAHHLHDAGVSNGDVVMIWAHRSVDLVVAIMGALAAGATMSVLDPLYPPQRQQIYLEVAHPSALVNIGRATDEAGPLAPLVRRYIDEELTLKTEVPSLRLLDNGFLDGGKVQNADIFAPVRPKASSVPDVQIGPDSNPSLSFTSGSEGKPKGVLGRHFSLCQFFPWMAEQFNLSAESRFTMLSGIAHDPIQRDIFTPLFLGAQLLCPSKEDIAHERLAEWMRDHKPTVTHLTPAMGQILVGGASAEFPSLEAAFFVGDILTTRDCRALQRLAANANIINMYGTTETQRAVSFYKIPSRAEDPDFLERELKDVVPAGRGMKNVQALIIDRQDRTKICGVGEVGEVHIRSAALAEKYRGDPAMNEQKFLTSWFVDSNKWTEADQAANKNEPWRKYYQGPRDRLYRTGDLGRYMESGDVEVTGRADDQVKIRGFRIELNDIDSNLSQNSLVRDCKTLVRRDKNEEPTLVSYIVPEMNEWPKFLKANGLEDIDDEGTDIGPTKVYFKRFRRMQTEIRDHLKDRLPSYAVPTTLIVLSKLPLNPNGKVDKPNLPFPDIAQQTGDASEDDLKRWESLTETERTIATQWSELIPGLNAKTISPQNDFFDLGGHSLLAQQMLLVVRKGLGANVSINILYEFPSLAGFSAQVDKQLGKAVSNGESTEVQDPEYARSLDELIKRLPQSYQTAEPTTIRAKAKPTVFLTGATGFLGAYLIKDVLQRTSREIRLIAHVRGVKDPKAALARLRRSLEGYGLWKEEWTARLSCVVGDLSKPQLGIEQSVWENLAQDVDVVIHNGATVHWVKRYADMMTANVLSTIDAMRLCNEGKPKTFTFVSSTSVLDTEHYVDLSDKHISTGEGAVFEDDDMLGSRTGLGTGYGQTKWVSEQLVREAGKRGLRGTVVRPGYILGDIETGVCITDDWLVRMLKGCIQLGVRPHIVNTVNSVPVNHVSRVVVACALNPLADGVHVAHVTGHPRLRMNEYLSTLEYYGYKIPEVAYDQWKDELENYVSAGPQEKDQEQHALMPLYHFCVNDLPANTRAPELDDRNTIKILKDDAENWTGIDESSGYGVGRTDVGRFLRYLAETKFVTWPTGRGRALPEIELTATQLEAVGAVGGRGGAAPTVAASGAQL</sequence>
<comment type="catalytic activity">
    <reaction evidence="17">
        <text>(S)-2-amino-6-oxohexanoate + NAD(+) + H2O = L-2-aminoadipate + NADH + 2 H(+)</text>
        <dbReference type="Rhea" id="RHEA:12308"/>
        <dbReference type="ChEBI" id="CHEBI:15377"/>
        <dbReference type="ChEBI" id="CHEBI:15378"/>
        <dbReference type="ChEBI" id="CHEBI:57540"/>
        <dbReference type="ChEBI" id="CHEBI:57945"/>
        <dbReference type="ChEBI" id="CHEBI:58321"/>
        <dbReference type="ChEBI" id="CHEBI:58672"/>
        <dbReference type="EC" id="1.2.1.31"/>
    </reaction>
</comment>
<dbReference type="GO" id="GO:0019878">
    <property type="term" value="P:lysine biosynthetic process via aminoadipic acid"/>
    <property type="evidence" value="ECO:0007669"/>
    <property type="project" value="UniProtKB-ARBA"/>
</dbReference>
<dbReference type="SUPFAM" id="SSF47336">
    <property type="entry name" value="ACP-like"/>
    <property type="match status" value="1"/>
</dbReference>
<feature type="region of interest" description="Disordered" evidence="19">
    <location>
        <begin position="188"/>
        <end position="208"/>
    </location>
</feature>
<dbReference type="Gene3D" id="3.40.50.12780">
    <property type="entry name" value="N-terminal domain of ligase-like"/>
    <property type="match status" value="1"/>
</dbReference>
<evidence type="ECO:0000256" key="8">
    <source>
        <dbReference type="ARBA" id="ARBA00022553"/>
    </source>
</evidence>
<dbReference type="PROSITE" id="PS00455">
    <property type="entry name" value="AMP_BINDING"/>
    <property type="match status" value="1"/>
</dbReference>
<feature type="domain" description="Carrier" evidence="20">
    <location>
        <begin position="630"/>
        <end position="708"/>
    </location>
</feature>
<dbReference type="InterPro" id="IPR042099">
    <property type="entry name" value="ANL_N_sf"/>
</dbReference>
<evidence type="ECO:0000313" key="22">
    <source>
        <dbReference type="Proteomes" id="UP000777438"/>
    </source>
</evidence>
<keyword evidence="11" id="KW-0521">NADP</keyword>
<evidence type="ECO:0000256" key="10">
    <source>
        <dbReference type="ARBA" id="ARBA00022605"/>
    </source>
</evidence>
<dbReference type="PANTHER" id="PTHR44845:SF1">
    <property type="entry name" value="L-2-AMINOADIPATE REDUCTASE"/>
    <property type="match status" value="1"/>
</dbReference>
<dbReference type="EC" id="1.2.1.31" evidence="6"/>
<keyword evidence="10" id="KW-0028">Amino-acid biosynthesis</keyword>
<name>A0A9P8W5F0_9HYPO</name>
<dbReference type="InterPro" id="IPR010071">
    <property type="entry name" value="AA_adenyl_dom"/>
</dbReference>
<dbReference type="InterPro" id="IPR036291">
    <property type="entry name" value="NAD(P)-bd_dom_sf"/>
</dbReference>
<dbReference type="PIRSF" id="PIRSF001617">
    <property type="entry name" value="Alpha-AR"/>
    <property type="match status" value="1"/>
</dbReference>
<dbReference type="InterPro" id="IPR013120">
    <property type="entry name" value="FAR_NAD-bd"/>
</dbReference>
<evidence type="ECO:0000256" key="9">
    <source>
        <dbReference type="ARBA" id="ARBA00022598"/>
    </source>
</evidence>
<dbReference type="EMBL" id="JAGPYM010000008">
    <property type="protein sequence ID" value="KAH6891269.1"/>
    <property type="molecule type" value="Genomic_DNA"/>
</dbReference>
<keyword evidence="9" id="KW-0436">Ligase</keyword>
<comment type="catalytic activity">
    <reaction evidence="18">
        <text>(S)-2-amino-6-oxohexanoate + NADP(+) + H2O = L-2-aminoadipate + NADPH + 2 H(+)</text>
        <dbReference type="Rhea" id="RHEA:12304"/>
        <dbReference type="ChEBI" id="CHEBI:15377"/>
        <dbReference type="ChEBI" id="CHEBI:15378"/>
        <dbReference type="ChEBI" id="CHEBI:57783"/>
        <dbReference type="ChEBI" id="CHEBI:58321"/>
        <dbReference type="ChEBI" id="CHEBI:58349"/>
        <dbReference type="ChEBI" id="CHEBI:58672"/>
        <dbReference type="EC" id="1.2.1.31"/>
    </reaction>
</comment>
<organism evidence="21 22">
    <name type="scientific">Thelonectria olida</name>
    <dbReference type="NCBI Taxonomy" id="1576542"/>
    <lineage>
        <taxon>Eukaryota</taxon>
        <taxon>Fungi</taxon>
        <taxon>Dikarya</taxon>
        <taxon>Ascomycota</taxon>
        <taxon>Pezizomycotina</taxon>
        <taxon>Sordariomycetes</taxon>
        <taxon>Hypocreomycetidae</taxon>
        <taxon>Hypocreales</taxon>
        <taxon>Nectriaceae</taxon>
        <taxon>Thelonectria</taxon>
    </lineage>
</organism>
<dbReference type="CDD" id="cd05235">
    <property type="entry name" value="SDR_e1"/>
    <property type="match status" value="1"/>
</dbReference>
<dbReference type="NCBIfam" id="TIGR03443">
    <property type="entry name" value="alpha_am_amid"/>
    <property type="match status" value="1"/>
</dbReference>
<evidence type="ECO:0000256" key="6">
    <source>
        <dbReference type="ARBA" id="ARBA00013073"/>
    </source>
</evidence>
<evidence type="ECO:0000256" key="12">
    <source>
        <dbReference type="ARBA" id="ARBA00023002"/>
    </source>
</evidence>
<dbReference type="InterPro" id="IPR014397">
    <property type="entry name" value="Lys2"/>
</dbReference>